<protein>
    <submittedName>
        <fullName evidence="2">Uncharacterized protein</fullName>
    </submittedName>
</protein>
<feature type="compositionally biased region" description="Basic and acidic residues" evidence="1">
    <location>
        <begin position="10"/>
        <end position="21"/>
    </location>
</feature>
<proteinExistence type="predicted"/>
<accession>X0BBD6</accession>
<organism evidence="2 3">
    <name type="scientific">Fusarium oxysporum f. sp. raphani 54005</name>
    <dbReference type="NCBI Taxonomy" id="1089458"/>
    <lineage>
        <taxon>Eukaryota</taxon>
        <taxon>Fungi</taxon>
        <taxon>Dikarya</taxon>
        <taxon>Ascomycota</taxon>
        <taxon>Pezizomycotina</taxon>
        <taxon>Sordariomycetes</taxon>
        <taxon>Hypocreomycetidae</taxon>
        <taxon>Hypocreales</taxon>
        <taxon>Nectriaceae</taxon>
        <taxon>Fusarium</taxon>
        <taxon>Fusarium oxysporum species complex</taxon>
    </lineage>
</organism>
<feature type="region of interest" description="Disordered" evidence="1">
    <location>
        <begin position="1"/>
        <end position="36"/>
    </location>
</feature>
<reference evidence="2 3" key="1">
    <citation type="submission" date="2011-11" db="EMBL/GenBank/DDBJ databases">
        <title>The Genome Sequence of Fusarium oxysporum PHW815.</title>
        <authorList>
            <consortium name="The Broad Institute Genome Sequencing Platform"/>
            <person name="Ma L.-J."/>
            <person name="Gale L.R."/>
            <person name="Schwartz D.C."/>
            <person name="Zhou S."/>
            <person name="Corby-Kistler H."/>
            <person name="Young S.K."/>
            <person name="Zeng Q."/>
            <person name="Gargeya S."/>
            <person name="Fitzgerald M."/>
            <person name="Haas B."/>
            <person name="Abouelleil A."/>
            <person name="Alvarado L."/>
            <person name="Arachchi H.M."/>
            <person name="Berlin A."/>
            <person name="Brown A."/>
            <person name="Chapman S.B."/>
            <person name="Chen Z."/>
            <person name="Dunbar C."/>
            <person name="Freedman E."/>
            <person name="Gearin G."/>
            <person name="Goldberg J."/>
            <person name="Griggs A."/>
            <person name="Gujja S."/>
            <person name="Heiman D."/>
            <person name="Howarth C."/>
            <person name="Larson L."/>
            <person name="Lui A."/>
            <person name="MacDonald P.J.P."/>
            <person name="Montmayeur A."/>
            <person name="Murphy C."/>
            <person name="Neiman D."/>
            <person name="Pearson M."/>
            <person name="Priest M."/>
            <person name="Roberts A."/>
            <person name="Saif S."/>
            <person name="Shea T."/>
            <person name="Shenoy N."/>
            <person name="Sisk P."/>
            <person name="Stolte C."/>
            <person name="Sykes S."/>
            <person name="Wortman J."/>
            <person name="Nusbaum C."/>
            <person name="Birren B."/>
        </authorList>
    </citation>
    <scope>NUCLEOTIDE SEQUENCE [LARGE SCALE GENOMIC DNA]</scope>
    <source>
        <strain evidence="2 3">54005</strain>
    </source>
</reference>
<evidence type="ECO:0000313" key="3">
    <source>
        <dbReference type="Proteomes" id="UP000030663"/>
    </source>
</evidence>
<feature type="compositionally biased region" description="Polar residues" evidence="1">
    <location>
        <begin position="23"/>
        <end position="36"/>
    </location>
</feature>
<dbReference type="HOGENOM" id="CLU_3359773_0_0_1"/>
<sequence length="36" mass="4079">MTSEVKGFQKHSDHQLFHDGNGETMQSTSQANQPYL</sequence>
<gene>
    <name evidence="2" type="ORF">FOQG_19445</name>
</gene>
<name>X0BBD6_FUSOX</name>
<evidence type="ECO:0000313" key="2">
    <source>
        <dbReference type="EMBL" id="EXK75789.1"/>
    </source>
</evidence>
<evidence type="ECO:0000256" key="1">
    <source>
        <dbReference type="SAM" id="MobiDB-lite"/>
    </source>
</evidence>
<keyword evidence="3" id="KW-1185">Reference proteome</keyword>
<dbReference type="AlphaFoldDB" id="X0BBD6"/>
<dbReference type="Proteomes" id="UP000030663">
    <property type="component" value="Unassembled WGS sequence"/>
</dbReference>
<dbReference type="EMBL" id="KI979813">
    <property type="protein sequence ID" value="EXK75789.1"/>
    <property type="molecule type" value="Genomic_DNA"/>
</dbReference>